<protein>
    <submittedName>
        <fullName evidence="1">Uncharacterized protein</fullName>
    </submittedName>
</protein>
<gene>
    <name evidence="1" type="ORF">IEC338SC_3278</name>
</gene>
<reference evidence="1 2" key="1">
    <citation type="submission" date="2016-04" db="EMBL/GenBank/DDBJ databases">
        <title>Complete genome sequencing of OXA-72 bearing Acinetobacter pittii strain IEC338SC.</title>
        <authorList>
            <person name="Brasiliense D.M."/>
            <person name="Lima K.V."/>
            <person name="Souza C.O."/>
            <person name="Dutra L.G."/>
            <person name="Mamizuka E.M."/>
            <person name="Perez-Chaparro P.J."/>
            <person name="McCulloch J.A."/>
        </authorList>
    </citation>
    <scope>NUCLEOTIDE SEQUENCE [LARGE SCALE GENOMIC DNA]</scope>
    <source>
        <strain evidence="1 2">IEC338SC</strain>
    </source>
</reference>
<dbReference type="Proteomes" id="UP000076152">
    <property type="component" value="Chromosome"/>
</dbReference>
<dbReference type="EMBL" id="CP015145">
    <property type="protein sequence ID" value="AMX20389.1"/>
    <property type="molecule type" value="Genomic_DNA"/>
</dbReference>
<name>A0AB33BFA5_ACIPI</name>
<evidence type="ECO:0000313" key="2">
    <source>
        <dbReference type="Proteomes" id="UP000076152"/>
    </source>
</evidence>
<accession>A0AB33BFA5</accession>
<evidence type="ECO:0000313" key="1">
    <source>
        <dbReference type="EMBL" id="AMX20389.1"/>
    </source>
</evidence>
<dbReference type="AlphaFoldDB" id="A0AB33BFA5"/>
<proteinExistence type="predicted"/>
<dbReference type="RefSeq" id="WP_063099419.1">
    <property type="nucleotide sequence ID" value="NZ_CP015145.1"/>
</dbReference>
<sequence length="297" mass="33545">MNSAAEMKRITEIKTFEEYKSKVAQALKNDAFGLTVSQLMTICKLSAKTVKQVLDNLEVEKCGDTYTLVGMQSALQNTTPRIEVLKVNTKPNSFNPVEVSPVSSQPSLQEKDYSQMNDEEIRSLISLKRRITAVIIHHERLGLKQMMEISGATKEELLAEALSLSRKAMVKFVAKAGADFYESHKVDEESLPVANEDLPLKNEELPQKNEELPLKNEELPQKNECFAMTSNDANPKPQLINTFRSLVKKKQIIEKELFLDSDQLADLLQEIFGLNNITWDMRGRILMGVRLSSTEVI</sequence>
<organism evidence="1 2">
    <name type="scientific">Acinetobacter pittii</name>
    <name type="common">Acinetobacter genomosp. 3</name>
    <dbReference type="NCBI Taxonomy" id="48296"/>
    <lineage>
        <taxon>Bacteria</taxon>
        <taxon>Pseudomonadati</taxon>
        <taxon>Pseudomonadota</taxon>
        <taxon>Gammaproteobacteria</taxon>
        <taxon>Moraxellales</taxon>
        <taxon>Moraxellaceae</taxon>
        <taxon>Acinetobacter</taxon>
        <taxon>Acinetobacter calcoaceticus/baumannii complex</taxon>
    </lineage>
</organism>